<comment type="similarity">
    <text evidence="5 13">Belongs to the aspartokinase family.</text>
</comment>
<dbReference type="InterPro" id="IPR001341">
    <property type="entry name" value="Asp_kinase"/>
</dbReference>
<protein>
    <recommendedName>
        <fullName evidence="13">Aspartokinase</fullName>
        <ecNumber evidence="13">2.7.2.4</ecNumber>
    </recommendedName>
</protein>
<dbReference type="InterPro" id="IPR036393">
    <property type="entry name" value="AceGlu_kinase-like_sf"/>
</dbReference>
<comment type="caution">
    <text evidence="16">The sequence shown here is derived from an EMBL/GenBank/DDBJ whole genome shotgun (WGS) entry which is preliminary data.</text>
</comment>
<evidence type="ECO:0000259" key="15">
    <source>
        <dbReference type="PROSITE" id="PS51671"/>
    </source>
</evidence>
<dbReference type="EC" id="2.7.2.4" evidence="13"/>
<gene>
    <name evidence="16" type="ORF">J2Z71_000337</name>
</gene>
<evidence type="ECO:0000256" key="10">
    <source>
        <dbReference type="ARBA" id="ARBA00022915"/>
    </source>
</evidence>
<dbReference type="PROSITE" id="PS51671">
    <property type="entry name" value="ACT"/>
    <property type="match status" value="1"/>
</dbReference>
<evidence type="ECO:0000256" key="14">
    <source>
        <dbReference type="RuleBase" id="RU004249"/>
    </source>
</evidence>
<name>A0ABS4KDU1_9FIRM</name>
<keyword evidence="17" id="KW-1185">Reference proteome</keyword>
<dbReference type="InterPro" id="IPR001048">
    <property type="entry name" value="Asp/Glu/Uridylate_kinase"/>
</dbReference>
<proteinExistence type="inferred from homology"/>
<dbReference type="Pfam" id="PF22468">
    <property type="entry name" value="ACT_9"/>
    <property type="match status" value="1"/>
</dbReference>
<dbReference type="RefSeq" id="WP_210060122.1">
    <property type="nucleotide sequence ID" value="NZ_JAGGLJ010000003.1"/>
</dbReference>
<evidence type="ECO:0000256" key="7">
    <source>
        <dbReference type="ARBA" id="ARBA00022741"/>
    </source>
</evidence>
<dbReference type="Gene3D" id="3.40.1160.10">
    <property type="entry name" value="Acetylglutamate kinase-like"/>
    <property type="match status" value="1"/>
</dbReference>
<dbReference type="InterPro" id="IPR054352">
    <property type="entry name" value="ACT_Aspartokinase"/>
</dbReference>
<keyword evidence="8 13" id="KW-0418">Kinase</keyword>
<comment type="catalytic activity">
    <reaction evidence="12 13">
        <text>L-aspartate + ATP = 4-phospho-L-aspartate + ADP</text>
        <dbReference type="Rhea" id="RHEA:23776"/>
        <dbReference type="ChEBI" id="CHEBI:29991"/>
        <dbReference type="ChEBI" id="CHEBI:30616"/>
        <dbReference type="ChEBI" id="CHEBI:57535"/>
        <dbReference type="ChEBI" id="CHEBI:456216"/>
        <dbReference type="EC" id="2.7.2.4"/>
    </reaction>
</comment>
<keyword evidence="7" id="KW-0547">Nucleotide-binding</keyword>
<keyword evidence="10" id="KW-0220">Diaminopimelate biosynthesis</keyword>
<dbReference type="GO" id="GO:0004072">
    <property type="term" value="F:aspartate kinase activity"/>
    <property type="evidence" value="ECO:0007669"/>
    <property type="project" value="UniProtKB-EC"/>
</dbReference>
<evidence type="ECO:0000256" key="4">
    <source>
        <dbReference type="ARBA" id="ARBA00005139"/>
    </source>
</evidence>
<dbReference type="InterPro" id="IPR045865">
    <property type="entry name" value="ACT-like_dom_sf"/>
</dbReference>
<dbReference type="PROSITE" id="PS00324">
    <property type="entry name" value="ASPARTOKINASE"/>
    <property type="match status" value="1"/>
</dbReference>
<comment type="pathway">
    <text evidence="4 14">Amino-acid biosynthesis; L-threonine biosynthesis; L-threonine from L-aspartate: step 1/5.</text>
</comment>
<accession>A0ABS4KDU1</accession>
<evidence type="ECO:0000313" key="17">
    <source>
        <dbReference type="Proteomes" id="UP001519306"/>
    </source>
</evidence>
<dbReference type="PANTHER" id="PTHR21499">
    <property type="entry name" value="ASPARTATE KINASE"/>
    <property type="match status" value="1"/>
</dbReference>
<evidence type="ECO:0000256" key="13">
    <source>
        <dbReference type="RuleBase" id="RU003448"/>
    </source>
</evidence>
<dbReference type="PIRSF" id="PIRSF000726">
    <property type="entry name" value="Asp_kin"/>
    <property type="match status" value="1"/>
</dbReference>
<dbReference type="SUPFAM" id="SSF53633">
    <property type="entry name" value="Carbamate kinase-like"/>
    <property type="match status" value="1"/>
</dbReference>
<dbReference type="NCBIfam" id="TIGR00657">
    <property type="entry name" value="asp_kinases"/>
    <property type="match status" value="1"/>
</dbReference>
<feature type="domain" description="ACT" evidence="15">
    <location>
        <begin position="377"/>
        <end position="437"/>
    </location>
</feature>
<comment type="pathway">
    <text evidence="3 14">Amino-acid biosynthesis; L-methionine biosynthesis via de novo pathway; L-homoserine from L-aspartate: step 1/3.</text>
</comment>
<dbReference type="PANTHER" id="PTHR21499:SF67">
    <property type="entry name" value="ASPARTOKINASE 3"/>
    <property type="match status" value="1"/>
</dbReference>
<evidence type="ECO:0000313" key="16">
    <source>
        <dbReference type="EMBL" id="MBP2024814.1"/>
    </source>
</evidence>
<dbReference type="Gene3D" id="3.30.2130.10">
    <property type="entry name" value="VC0802-like"/>
    <property type="match status" value="1"/>
</dbReference>
<dbReference type="CDD" id="cd04916">
    <property type="entry name" value="ACT_AKiii-YclM-BS_2"/>
    <property type="match status" value="1"/>
</dbReference>
<dbReference type="InterPro" id="IPR018042">
    <property type="entry name" value="Aspartate_kinase_CS"/>
</dbReference>
<keyword evidence="6 13" id="KW-0808">Transferase</keyword>
<evidence type="ECO:0000256" key="5">
    <source>
        <dbReference type="ARBA" id="ARBA00010122"/>
    </source>
</evidence>
<evidence type="ECO:0000256" key="9">
    <source>
        <dbReference type="ARBA" id="ARBA00022840"/>
    </source>
</evidence>
<dbReference type="Proteomes" id="UP001519306">
    <property type="component" value="Unassembled WGS sequence"/>
</dbReference>
<comment type="function">
    <text evidence="1">Catalyzes the phosphorylation of the beta-carboxyl group of aspartic acid with ATP to yield 4-phospho-L-aspartate, which is involved in the branched biosynthetic pathway leading to the biosynthesis of amino acids threonine, isoleucine and methionine.</text>
</comment>
<dbReference type="InterPro" id="IPR002912">
    <property type="entry name" value="ACT_dom"/>
</dbReference>
<dbReference type="EMBL" id="JAGGLJ010000003">
    <property type="protein sequence ID" value="MBP2024814.1"/>
    <property type="molecule type" value="Genomic_DNA"/>
</dbReference>
<evidence type="ECO:0000256" key="2">
    <source>
        <dbReference type="ARBA" id="ARBA00004766"/>
    </source>
</evidence>
<organism evidence="16 17">
    <name type="scientific">Peptoniphilus stercorisuis</name>
    <dbReference type="NCBI Taxonomy" id="1436965"/>
    <lineage>
        <taxon>Bacteria</taxon>
        <taxon>Bacillati</taxon>
        <taxon>Bacillota</taxon>
        <taxon>Tissierellia</taxon>
        <taxon>Tissierellales</taxon>
        <taxon>Peptoniphilaceae</taxon>
        <taxon>Peptoniphilus</taxon>
    </lineage>
</organism>
<dbReference type="Pfam" id="PF00696">
    <property type="entry name" value="AA_kinase"/>
    <property type="match status" value="1"/>
</dbReference>
<evidence type="ECO:0000256" key="6">
    <source>
        <dbReference type="ARBA" id="ARBA00022679"/>
    </source>
</evidence>
<keyword evidence="11" id="KW-0457">Lysine biosynthesis</keyword>
<dbReference type="NCBIfam" id="NF006540">
    <property type="entry name" value="PRK09034.1"/>
    <property type="match status" value="1"/>
</dbReference>
<keyword evidence="9" id="KW-0067">ATP-binding</keyword>
<dbReference type="SUPFAM" id="SSF55021">
    <property type="entry name" value="ACT-like"/>
    <property type="match status" value="2"/>
</dbReference>
<evidence type="ECO:0000256" key="12">
    <source>
        <dbReference type="ARBA" id="ARBA00047872"/>
    </source>
</evidence>
<evidence type="ECO:0000256" key="3">
    <source>
        <dbReference type="ARBA" id="ARBA00004986"/>
    </source>
</evidence>
<dbReference type="InterPro" id="IPR005260">
    <property type="entry name" value="Asp_kin_monofn"/>
</dbReference>
<comment type="pathway">
    <text evidence="2 14">Amino-acid biosynthesis; L-lysine biosynthesis via DAP pathway; (S)-tetrahydrodipicolinate from L-aspartate: step 1/4.</text>
</comment>
<evidence type="ECO:0000256" key="1">
    <source>
        <dbReference type="ARBA" id="ARBA00003121"/>
    </source>
</evidence>
<evidence type="ECO:0000256" key="11">
    <source>
        <dbReference type="ARBA" id="ARBA00023154"/>
    </source>
</evidence>
<reference evidence="16 17" key="1">
    <citation type="submission" date="2021-03" db="EMBL/GenBank/DDBJ databases">
        <title>Genomic Encyclopedia of Type Strains, Phase IV (KMG-IV): sequencing the most valuable type-strain genomes for metagenomic binning, comparative biology and taxonomic classification.</title>
        <authorList>
            <person name="Goeker M."/>
        </authorList>
    </citation>
    <scope>NUCLEOTIDE SEQUENCE [LARGE SCALE GENOMIC DNA]</scope>
    <source>
        <strain evidence="16 17">DSM 27563</strain>
    </source>
</reference>
<keyword evidence="14" id="KW-0028">Amino-acid biosynthesis</keyword>
<sequence length="437" mass="48558">MSIIVSKFGGTSLANGRQFLRVKDIILSNEDRKYIVASAPGKSNSEDTKVTDLLYLSYDLAKHKITFIDTLEKVFDKYKDIIKNANLDLDLSEYFNQLKIDLESGKDRDFIASRGEYLNAYILANLIGYDFVDAKDLIFFDENGNFDEKKSYNAIENMKKNHKNAVIPGFYGSMPKGNIKTFSRGGGDLTGSIISRGVKTDLYENWTDISGFMSADPRIVKNPNKIEVITYKELRELSYAGASVLHEEAIIPVTVAGIPIEIKNTFKPEEKGTLIVEDTFEKGLSEITGVSGKKHFSVINIEKVQMNKDKSFHRKLMSVLEVNGIYLEHMPSSIDSLSLIVADKYLTGKIDTLETEIKTLVNPDKISIKSNIALITVVGRGMINSVGTSAKLFTALAAAGVNINMIVQGASELNIIVGVEEKDYEKAINSIYDSFMN</sequence>
<evidence type="ECO:0000256" key="8">
    <source>
        <dbReference type="ARBA" id="ARBA00022777"/>
    </source>
</evidence>